<name>A0A162NK54_PHYB8</name>
<dbReference type="Proteomes" id="UP000077315">
    <property type="component" value="Unassembled WGS sequence"/>
</dbReference>
<dbReference type="Gene3D" id="3.80.10.10">
    <property type="entry name" value="Ribonuclease Inhibitor"/>
    <property type="match status" value="1"/>
</dbReference>
<dbReference type="SUPFAM" id="SSF52047">
    <property type="entry name" value="RNI-like"/>
    <property type="match status" value="1"/>
</dbReference>
<dbReference type="InterPro" id="IPR036047">
    <property type="entry name" value="F-box-like_dom_sf"/>
</dbReference>
<keyword evidence="3" id="KW-1185">Reference proteome</keyword>
<dbReference type="SUPFAM" id="SSF81383">
    <property type="entry name" value="F-box domain"/>
    <property type="match status" value="1"/>
</dbReference>
<protein>
    <recommendedName>
        <fullName evidence="4">F-box domain-containing protein</fullName>
    </recommendedName>
</protein>
<dbReference type="AlphaFoldDB" id="A0A162NK54"/>
<evidence type="ECO:0008006" key="4">
    <source>
        <dbReference type="Google" id="ProtNLM"/>
    </source>
</evidence>
<dbReference type="EMBL" id="KV440988">
    <property type="protein sequence ID" value="OAD70424.1"/>
    <property type="molecule type" value="Genomic_DNA"/>
</dbReference>
<evidence type="ECO:0000256" key="1">
    <source>
        <dbReference type="SAM" id="MobiDB-lite"/>
    </source>
</evidence>
<dbReference type="PANTHER" id="PTHR13318">
    <property type="entry name" value="PARTNER OF PAIRED, ISOFORM B-RELATED"/>
    <property type="match status" value="1"/>
</dbReference>
<dbReference type="InParanoid" id="A0A162NK54"/>
<dbReference type="GeneID" id="28992976"/>
<organism evidence="2 3">
    <name type="scientific">Phycomyces blakesleeanus (strain ATCC 8743b / DSM 1359 / FGSC 10004 / NBRC 33097 / NRRL 1555)</name>
    <dbReference type="NCBI Taxonomy" id="763407"/>
    <lineage>
        <taxon>Eukaryota</taxon>
        <taxon>Fungi</taxon>
        <taxon>Fungi incertae sedis</taxon>
        <taxon>Mucoromycota</taxon>
        <taxon>Mucoromycotina</taxon>
        <taxon>Mucoromycetes</taxon>
        <taxon>Mucorales</taxon>
        <taxon>Phycomycetaceae</taxon>
        <taxon>Phycomyces</taxon>
    </lineage>
</organism>
<feature type="compositionally biased region" description="Polar residues" evidence="1">
    <location>
        <begin position="564"/>
        <end position="575"/>
    </location>
</feature>
<dbReference type="VEuPathDB" id="FungiDB:PHYBLDRAFT_148340"/>
<dbReference type="GO" id="GO:0031146">
    <property type="term" value="P:SCF-dependent proteasomal ubiquitin-dependent protein catabolic process"/>
    <property type="evidence" value="ECO:0007669"/>
    <property type="project" value="TreeGrafter"/>
</dbReference>
<dbReference type="PANTHER" id="PTHR13318:SF95">
    <property type="entry name" value="F-BOX PROTEIN YLR352W"/>
    <property type="match status" value="1"/>
</dbReference>
<gene>
    <name evidence="2" type="ORF">PHYBLDRAFT_148340</name>
</gene>
<evidence type="ECO:0000313" key="2">
    <source>
        <dbReference type="EMBL" id="OAD70424.1"/>
    </source>
</evidence>
<proteinExistence type="predicted"/>
<sequence length="626" mass="72312">MLPADLPFEIIACIARLLSIQDKYTCTFVCSGWKTPFQENLWNVLYVSDKKRLLSICGRPLKRQIAYQRHGKHVVELTLSKKLKATDDQLYLIQNSFKNVQRLWIESRSLSKVNFGSKSDWKIWEALTTLRINLDKRDIFYAELKLLDILSCLPRLQHLDISQTAQRKRMVFTLEIFELLHFYLPDLKSLSINVDFCVPSTEDLERIANVTPAYNLTDFSMDTGSVSNRWIYYFACKYPSVHTLRWEVYGNGSLSDDHQDEAASLFASLPYAFPHLKTVDIFGSMYSEKVYSVLCELLNSFNIPIKNLRHEYKFSPDRPKLLKQLIRGYTNSSSNTLETLFIKSSLTFLNYQNITASFYHCPRLVELTLDRCFASIVLDVLLYRCPGLKILRISSGKLLIGRNASKTSPKHGLRLIDIRYALVTPAALNYLSFRCRSLNYMRLSRVDIQGSFSQRDGRILLDMSYTHLKVLILEAVIFLPDNIWIISNIINLINLIAPTASQPSVGHSCAPSVVSDTMEKKTESTWIYRICEKDTDDDCSYGTRKLNKKESKYADKYYRNFQRNRNIPSKTNPPRNYTGPADSHDWKRNLLRGHVELRCGYIGVYFISPTASSQSKFWDKSLDDLD</sequence>
<dbReference type="RefSeq" id="XP_018288464.1">
    <property type="nucleotide sequence ID" value="XM_018432070.1"/>
</dbReference>
<reference evidence="3" key="1">
    <citation type="submission" date="2015-06" db="EMBL/GenBank/DDBJ databases">
        <title>Expansion of signal transduction pathways in fungi by whole-genome duplication.</title>
        <authorList>
            <consortium name="DOE Joint Genome Institute"/>
            <person name="Corrochano L.M."/>
            <person name="Kuo A."/>
            <person name="Marcet-Houben M."/>
            <person name="Polaino S."/>
            <person name="Salamov A."/>
            <person name="Villalobos J.M."/>
            <person name="Alvarez M.I."/>
            <person name="Avalos J."/>
            <person name="Benito E.P."/>
            <person name="Benoit I."/>
            <person name="Burger G."/>
            <person name="Camino L.P."/>
            <person name="Canovas D."/>
            <person name="Cerda-Olmedo E."/>
            <person name="Cheng J.-F."/>
            <person name="Dominguez A."/>
            <person name="Elias M."/>
            <person name="Eslava A.P."/>
            <person name="Glaser F."/>
            <person name="Grimwood J."/>
            <person name="Gutierrez G."/>
            <person name="Heitman J."/>
            <person name="Henrissat B."/>
            <person name="Iturriaga E.A."/>
            <person name="Lang B.F."/>
            <person name="Lavin J.L."/>
            <person name="Lee S."/>
            <person name="Li W."/>
            <person name="Lindquist E."/>
            <person name="Lopez-Garcia S."/>
            <person name="Luque E.M."/>
            <person name="Marcos A.T."/>
            <person name="Martin J."/>
            <person name="McCluskey K."/>
            <person name="Medina H.R."/>
            <person name="Miralles-Duran A."/>
            <person name="Miyazaki A."/>
            <person name="Munoz-Torres E."/>
            <person name="Oguiza J.A."/>
            <person name="Ohm R."/>
            <person name="Olmedo M."/>
            <person name="Orejas M."/>
            <person name="Ortiz-Castellanos L."/>
            <person name="Pisabarro A.G."/>
            <person name="Rodriguez-Romero J."/>
            <person name="Ruiz-Herrera J."/>
            <person name="Ruiz-Vazquez R."/>
            <person name="Sanz C."/>
            <person name="Schackwitz W."/>
            <person name="Schmutz J."/>
            <person name="Shahriari M."/>
            <person name="Shelest E."/>
            <person name="Silva-Franco F."/>
            <person name="Soanes D."/>
            <person name="Syed K."/>
            <person name="Tagua V.G."/>
            <person name="Talbot N.J."/>
            <person name="Thon M."/>
            <person name="De vries R.P."/>
            <person name="Wiebenga A."/>
            <person name="Yadav J.S."/>
            <person name="Braun E.L."/>
            <person name="Baker S."/>
            <person name="Garre V."/>
            <person name="Horwitz B."/>
            <person name="Torres-Martinez S."/>
            <person name="Idnurm A."/>
            <person name="Herrera-Estrella A."/>
            <person name="Gabaldon T."/>
            <person name="Grigoriev I.V."/>
        </authorList>
    </citation>
    <scope>NUCLEOTIDE SEQUENCE [LARGE SCALE GENOMIC DNA]</scope>
    <source>
        <strain evidence="3">NRRL 1555(-)</strain>
    </source>
</reference>
<feature type="region of interest" description="Disordered" evidence="1">
    <location>
        <begin position="564"/>
        <end position="583"/>
    </location>
</feature>
<dbReference type="InterPro" id="IPR032675">
    <property type="entry name" value="LRR_dom_sf"/>
</dbReference>
<dbReference type="OrthoDB" id="2444110at2759"/>
<evidence type="ECO:0000313" key="3">
    <source>
        <dbReference type="Proteomes" id="UP000077315"/>
    </source>
</evidence>
<dbReference type="GO" id="GO:0019005">
    <property type="term" value="C:SCF ubiquitin ligase complex"/>
    <property type="evidence" value="ECO:0007669"/>
    <property type="project" value="TreeGrafter"/>
</dbReference>
<accession>A0A162NK54</accession>